<keyword evidence="6 9" id="KW-1133">Transmembrane helix</keyword>
<evidence type="ECO:0000256" key="1">
    <source>
        <dbReference type="ARBA" id="ARBA00003566"/>
    </source>
</evidence>
<accession>A0ABM1F944</accession>
<evidence type="ECO:0000313" key="11">
    <source>
        <dbReference type="RefSeq" id="XP_014680965.1"/>
    </source>
</evidence>
<feature type="transmembrane region" description="Helical" evidence="9">
    <location>
        <begin position="74"/>
        <end position="95"/>
    </location>
</feature>
<dbReference type="PANTHER" id="PTHR23137">
    <property type="entry name" value="VESICLE TRANSPORT PROTEIN-RELATED"/>
    <property type="match status" value="1"/>
</dbReference>
<dbReference type="PANTHER" id="PTHR23137:SF36">
    <property type="entry name" value="VESICLE TRANSPORT PROTEIN SFT2C"/>
    <property type="match status" value="1"/>
</dbReference>
<dbReference type="InterPro" id="IPR011691">
    <property type="entry name" value="Vesicle_transpt_SFT2"/>
</dbReference>
<comment type="subcellular location">
    <subcellularLocation>
        <location evidence="2 9">Membrane</location>
        <topology evidence="2 9">Multi-pass membrane protein</topology>
    </subcellularLocation>
</comment>
<dbReference type="InterPro" id="IPR007305">
    <property type="entry name" value="Vesicle_transpt_Got1/SFT2"/>
</dbReference>
<evidence type="ECO:0000256" key="7">
    <source>
        <dbReference type="ARBA" id="ARBA00023136"/>
    </source>
</evidence>
<keyword evidence="3 9" id="KW-0813">Transport</keyword>
<dbReference type="Pfam" id="PF04178">
    <property type="entry name" value="Got1"/>
    <property type="match status" value="1"/>
</dbReference>
<dbReference type="RefSeq" id="XP_014680965.1">
    <property type="nucleotide sequence ID" value="XM_014825479.1"/>
</dbReference>
<keyword evidence="7 9" id="KW-0472">Membrane</keyword>
<comment type="function">
    <text evidence="1 9">May be involved in fusion of retrograde transport vesicles derived from an endocytic compartment with the Golgi complex.</text>
</comment>
<evidence type="ECO:0000313" key="10">
    <source>
        <dbReference type="Proteomes" id="UP000695022"/>
    </source>
</evidence>
<organism evidence="10 11">
    <name type="scientific">Priapulus caudatus</name>
    <name type="common">Priapulid worm</name>
    <dbReference type="NCBI Taxonomy" id="37621"/>
    <lineage>
        <taxon>Eukaryota</taxon>
        <taxon>Metazoa</taxon>
        <taxon>Ecdysozoa</taxon>
        <taxon>Scalidophora</taxon>
        <taxon>Priapulida</taxon>
        <taxon>Priapulimorpha</taxon>
        <taxon>Priapulimorphida</taxon>
        <taxon>Priapulidae</taxon>
        <taxon>Priapulus</taxon>
    </lineage>
</organism>
<keyword evidence="5 9" id="KW-0653">Protein transport</keyword>
<feature type="transmembrane region" description="Helical" evidence="9">
    <location>
        <begin position="107"/>
        <end position="127"/>
    </location>
</feature>
<feature type="transmembrane region" description="Helical" evidence="9">
    <location>
        <begin position="163"/>
        <end position="181"/>
    </location>
</feature>
<keyword evidence="4 9" id="KW-0812">Transmembrane</keyword>
<evidence type="ECO:0000256" key="5">
    <source>
        <dbReference type="ARBA" id="ARBA00022927"/>
    </source>
</evidence>
<evidence type="ECO:0000256" key="3">
    <source>
        <dbReference type="ARBA" id="ARBA00022448"/>
    </source>
</evidence>
<protein>
    <recommendedName>
        <fullName evidence="9">Vesicle transport protein</fullName>
    </recommendedName>
</protein>
<keyword evidence="10" id="KW-1185">Reference proteome</keyword>
<gene>
    <name evidence="11" type="primary">LOC106820887</name>
</gene>
<evidence type="ECO:0000256" key="4">
    <source>
        <dbReference type="ARBA" id="ARBA00022692"/>
    </source>
</evidence>
<feature type="transmembrane region" description="Helical" evidence="9">
    <location>
        <begin position="139"/>
        <end position="157"/>
    </location>
</feature>
<reference evidence="11" key="1">
    <citation type="submission" date="2025-08" db="UniProtKB">
        <authorList>
            <consortium name="RefSeq"/>
        </authorList>
    </citation>
    <scope>IDENTIFICATION</scope>
</reference>
<name>A0ABM1F944_PRICU</name>
<dbReference type="Proteomes" id="UP000695022">
    <property type="component" value="Unplaced"/>
</dbReference>
<evidence type="ECO:0000256" key="8">
    <source>
        <dbReference type="ARBA" id="ARBA00025800"/>
    </source>
</evidence>
<evidence type="ECO:0000256" key="9">
    <source>
        <dbReference type="RuleBase" id="RU363111"/>
    </source>
</evidence>
<sequence length="212" mass="23617">MSDINKQLLDYLSQNKSHSSGQDADGESSHSVGKFSWFTQLRRPAISSEANDNAWLQEAQKDPLFPTLTKKQRILGFVSCILMGVFCFVLAWMFFPFLVLKARKFALLYTLGSVFTIGSFAMLWGPVNHVKHIFSAQRLPFTTTYFGSLFGTLYFALVVQSTLLTALCAILQVVALVWYMISYIPGGQTGLSFFSKLFYSVSSKAVSSALPV</sequence>
<proteinExistence type="inferred from homology"/>
<comment type="similarity">
    <text evidence="8 9">Belongs to the SFT2 family.</text>
</comment>
<evidence type="ECO:0000256" key="6">
    <source>
        <dbReference type="ARBA" id="ARBA00022989"/>
    </source>
</evidence>
<dbReference type="GeneID" id="106820887"/>
<evidence type="ECO:0000256" key="2">
    <source>
        <dbReference type="ARBA" id="ARBA00004141"/>
    </source>
</evidence>